<dbReference type="InterPro" id="IPR036188">
    <property type="entry name" value="FAD/NAD-bd_sf"/>
</dbReference>
<feature type="domain" description="Glucose-methanol-choline oxidoreductase N-terminal" evidence="13">
    <location>
        <begin position="377"/>
        <end position="457"/>
    </location>
</feature>
<dbReference type="EC" id="1.1.3.10" evidence="5"/>
<dbReference type="Proteomes" id="UP001447188">
    <property type="component" value="Unassembled WGS sequence"/>
</dbReference>
<evidence type="ECO:0000259" key="13">
    <source>
        <dbReference type="Pfam" id="PF00732"/>
    </source>
</evidence>
<evidence type="ECO:0000256" key="10">
    <source>
        <dbReference type="ARBA" id="ARBA00030508"/>
    </source>
</evidence>
<comment type="subunit">
    <text evidence="4">Homotetramer.</text>
</comment>
<evidence type="ECO:0000256" key="1">
    <source>
        <dbReference type="ARBA" id="ARBA00000827"/>
    </source>
</evidence>
<keyword evidence="8" id="KW-0274">FAD</keyword>
<comment type="caution">
    <text evidence="15">The sequence shown here is derived from an EMBL/GenBank/DDBJ whole genome shotgun (WGS) entry which is preliminary data.</text>
</comment>
<evidence type="ECO:0000256" key="8">
    <source>
        <dbReference type="ARBA" id="ARBA00022827"/>
    </source>
</evidence>
<evidence type="ECO:0000313" key="16">
    <source>
        <dbReference type="Proteomes" id="UP001447188"/>
    </source>
</evidence>
<evidence type="ECO:0000256" key="12">
    <source>
        <dbReference type="ARBA" id="ARBA00031330"/>
    </source>
</evidence>
<sequence>MAPARGEVQEIVFSNNNAVASPSLTIDEVRVTSGMLVFEGTEIRILEGDKRDPVTIARKWTPKTTTPGKSEIAPGTVGILRGCPSPDSPSTPGAGSFRVSLSSGESFIFSYPWTDFPLEAFDAWKMKKAEAGVGRMYGSGIYSGIDCRLFLSEAVFPEVVIVGSGPIGATFAREIIDAGHEVLMVEMGAQESEIVGWHKKNTVSYQRDIDGFGALSTLSIPQDHGYLTTASPATWGYGQPRERHPWDFTRNGQNPNQNAYDNLGAAAATRVVGGMSTHWTCATPRPHVGLERSKIFDDKTWDTLYTKAERYLGTSRKEFTSSIRQGLVLDTLGDSLTKLFPKSGREILPLPLACKRNLAPGNTDFVTWAATDTILGETVKQLHLLSDHHCTKLLYDSNGKSLILASIKSLRDKRRTYVIAKKYVVCGGSVLTPQLLFNSGFRAEKNSLPALGHYLTEQIMSFCQIILKQSLVDKVAEHKEWKDKCRDHHRKHPEDPLPFPYNDPDPQCTSYCSIIVLRSTMLTSSLHNSTRSILTLYKIHRDAFSYGDVPPAFDARLVVDFRFFGMVETEHSNRVEFSTEIFDQFHMPQPTFHFVPCVAARDRAQRMMQDMCTLALELGGYLPGSEPQFLEPGLALHITGTTRAGYNEAESVVDADSKVWNVSNLWLGGNGVIPTKNACNPTLTSMCFAIQGAKKLIAELKEKV</sequence>
<keyword evidence="9" id="KW-0560">Oxidoreductase</keyword>
<keyword evidence="16" id="KW-1185">Reference proteome</keyword>
<evidence type="ECO:0000256" key="4">
    <source>
        <dbReference type="ARBA" id="ARBA00011881"/>
    </source>
</evidence>
<dbReference type="Pfam" id="PF05199">
    <property type="entry name" value="GMC_oxred_C"/>
    <property type="match status" value="1"/>
</dbReference>
<dbReference type="PANTHER" id="PTHR42784">
    <property type="entry name" value="PYRANOSE 2-OXIDASE"/>
    <property type="match status" value="1"/>
</dbReference>
<dbReference type="Pfam" id="PF00732">
    <property type="entry name" value="GMC_oxred_N"/>
    <property type="match status" value="1"/>
</dbReference>
<dbReference type="SUPFAM" id="SSF51905">
    <property type="entry name" value="FAD/NAD(P)-binding domain"/>
    <property type="match status" value="1"/>
</dbReference>
<dbReference type="SUPFAM" id="SSF54373">
    <property type="entry name" value="FAD-linked reductases, C-terminal domain"/>
    <property type="match status" value="1"/>
</dbReference>
<gene>
    <name evidence="15" type="ORF">Q9L58_010474</name>
</gene>
<dbReference type="NCBIfam" id="TIGR02462">
    <property type="entry name" value="pyranose_ox"/>
    <property type="match status" value="1"/>
</dbReference>
<evidence type="ECO:0000259" key="14">
    <source>
        <dbReference type="Pfam" id="PF05199"/>
    </source>
</evidence>
<comment type="similarity">
    <text evidence="3">Belongs to the GMC oxidoreductase family.</text>
</comment>
<protein>
    <recommendedName>
        <fullName evidence="6">Pyranose 2-oxidase</fullName>
        <ecNumber evidence="5">1.1.3.10</ecNumber>
    </recommendedName>
    <alternativeName>
        <fullName evidence="11">FAD-oxidoreductase</fullName>
    </alternativeName>
    <alternativeName>
        <fullName evidence="10">Glucose 2-oxidase</fullName>
    </alternativeName>
    <alternativeName>
        <fullName evidence="12">Pyranose:oxygen 2-oxidoreductase</fullName>
    </alternativeName>
</protein>
<dbReference type="InterPro" id="IPR051473">
    <property type="entry name" value="P2Ox-like"/>
</dbReference>
<evidence type="ECO:0000256" key="9">
    <source>
        <dbReference type="ARBA" id="ARBA00023002"/>
    </source>
</evidence>
<evidence type="ECO:0000256" key="6">
    <source>
        <dbReference type="ARBA" id="ARBA00016408"/>
    </source>
</evidence>
<dbReference type="EMBL" id="JBBBZM010000427">
    <property type="protein sequence ID" value="KAL0630677.1"/>
    <property type="molecule type" value="Genomic_DNA"/>
</dbReference>
<accession>A0ABR3G3Z7</accession>
<dbReference type="InterPro" id="IPR012814">
    <property type="entry name" value="P2OX"/>
</dbReference>
<evidence type="ECO:0000256" key="7">
    <source>
        <dbReference type="ARBA" id="ARBA00022630"/>
    </source>
</evidence>
<dbReference type="Gene3D" id="3.50.50.60">
    <property type="entry name" value="FAD/NAD(P)-binding domain"/>
    <property type="match status" value="2"/>
</dbReference>
<reference evidence="15 16" key="1">
    <citation type="submission" date="2024-02" db="EMBL/GenBank/DDBJ databases">
        <title>Discinaceae phylogenomics.</title>
        <authorList>
            <person name="Dirks A.C."/>
            <person name="James T.Y."/>
        </authorList>
    </citation>
    <scope>NUCLEOTIDE SEQUENCE [LARGE SCALE GENOMIC DNA]</scope>
    <source>
        <strain evidence="15 16">ACD0624</strain>
    </source>
</reference>
<evidence type="ECO:0000313" key="15">
    <source>
        <dbReference type="EMBL" id="KAL0630677.1"/>
    </source>
</evidence>
<dbReference type="InterPro" id="IPR007867">
    <property type="entry name" value="GMC_OxRtase_C"/>
</dbReference>
<evidence type="ECO:0000256" key="5">
    <source>
        <dbReference type="ARBA" id="ARBA00013082"/>
    </source>
</evidence>
<feature type="domain" description="Glucose-methanol-choline oxidoreductase C-terminal" evidence="14">
    <location>
        <begin position="635"/>
        <end position="689"/>
    </location>
</feature>
<evidence type="ECO:0000256" key="2">
    <source>
        <dbReference type="ARBA" id="ARBA00001974"/>
    </source>
</evidence>
<evidence type="ECO:0000256" key="3">
    <source>
        <dbReference type="ARBA" id="ARBA00010790"/>
    </source>
</evidence>
<dbReference type="InterPro" id="IPR000172">
    <property type="entry name" value="GMC_OxRdtase_N"/>
</dbReference>
<keyword evidence="7" id="KW-0285">Flavoprotein</keyword>
<proteinExistence type="inferred from homology"/>
<dbReference type="PANTHER" id="PTHR42784:SF1">
    <property type="entry name" value="PYRANOSE 2-OXIDASE"/>
    <property type="match status" value="1"/>
</dbReference>
<comment type="catalytic activity">
    <reaction evidence="1">
        <text>D-glucose + O2 = 2-dehydro-D-glucose + H2O2</text>
        <dbReference type="Rhea" id="RHEA:10552"/>
        <dbReference type="ChEBI" id="CHEBI:4167"/>
        <dbReference type="ChEBI" id="CHEBI:15379"/>
        <dbReference type="ChEBI" id="CHEBI:16240"/>
        <dbReference type="ChEBI" id="CHEBI:16609"/>
        <dbReference type="EC" id="1.1.3.10"/>
    </reaction>
</comment>
<name>A0ABR3G3Z7_9PEZI</name>
<comment type="cofactor">
    <cofactor evidence="2">
        <name>FAD</name>
        <dbReference type="ChEBI" id="CHEBI:57692"/>
    </cofactor>
</comment>
<organism evidence="15 16">
    <name type="scientific">Discina gigas</name>
    <dbReference type="NCBI Taxonomy" id="1032678"/>
    <lineage>
        <taxon>Eukaryota</taxon>
        <taxon>Fungi</taxon>
        <taxon>Dikarya</taxon>
        <taxon>Ascomycota</taxon>
        <taxon>Pezizomycotina</taxon>
        <taxon>Pezizomycetes</taxon>
        <taxon>Pezizales</taxon>
        <taxon>Discinaceae</taxon>
        <taxon>Discina</taxon>
    </lineage>
</organism>
<evidence type="ECO:0000256" key="11">
    <source>
        <dbReference type="ARBA" id="ARBA00031159"/>
    </source>
</evidence>